<sequence length="34" mass="4397">MYLYTIHLYIIKYVYFYLQKYVCHYLQKNTILED</sequence>
<dbReference type="AlphaFoldDB" id="A0A6C0I1F6"/>
<dbReference type="EMBL" id="MN740065">
    <property type="protein sequence ID" value="QHT86255.1"/>
    <property type="molecule type" value="Genomic_DNA"/>
</dbReference>
<reference evidence="1" key="1">
    <citation type="journal article" date="2020" name="Nature">
        <title>Giant virus diversity and host interactions through global metagenomics.</title>
        <authorList>
            <person name="Schulz F."/>
            <person name="Roux S."/>
            <person name="Paez-Espino D."/>
            <person name="Jungbluth S."/>
            <person name="Walsh D.A."/>
            <person name="Denef V.J."/>
            <person name="McMahon K.D."/>
            <person name="Konstantinidis K.T."/>
            <person name="Eloe-Fadrosh E.A."/>
            <person name="Kyrpides N.C."/>
            <person name="Woyke T."/>
        </authorList>
    </citation>
    <scope>NUCLEOTIDE SEQUENCE</scope>
    <source>
        <strain evidence="1">GVMAG-M-3300023184-186</strain>
    </source>
</reference>
<protein>
    <submittedName>
        <fullName evidence="1">Uncharacterized protein</fullName>
    </submittedName>
</protein>
<accession>A0A6C0I1F6</accession>
<evidence type="ECO:0000313" key="1">
    <source>
        <dbReference type="EMBL" id="QHT86255.1"/>
    </source>
</evidence>
<proteinExistence type="predicted"/>
<organism evidence="1">
    <name type="scientific">viral metagenome</name>
    <dbReference type="NCBI Taxonomy" id="1070528"/>
    <lineage>
        <taxon>unclassified sequences</taxon>
        <taxon>metagenomes</taxon>
        <taxon>organismal metagenomes</taxon>
    </lineage>
</organism>
<name>A0A6C0I1F6_9ZZZZ</name>